<dbReference type="EMBL" id="JBHSNZ010000039">
    <property type="protein sequence ID" value="MFC5812668.1"/>
    <property type="molecule type" value="Genomic_DNA"/>
</dbReference>
<protein>
    <recommendedName>
        <fullName evidence="3">Transposase</fullName>
    </recommendedName>
</protein>
<proteinExistence type="predicted"/>
<keyword evidence="2" id="KW-1185">Reference proteome</keyword>
<dbReference type="RefSeq" id="WP_272171801.1">
    <property type="nucleotide sequence ID" value="NZ_JAQOSL010000037.1"/>
</dbReference>
<dbReference type="Proteomes" id="UP001596112">
    <property type="component" value="Unassembled WGS sequence"/>
</dbReference>
<sequence length="44" mass="4672">MRRSPESLQRWADTEDLNLAGADPTAVTVTAQEARRGCVGALTG</sequence>
<gene>
    <name evidence="1" type="ORF">ACFQGO_35070</name>
</gene>
<comment type="caution">
    <text evidence="1">The sequence shown here is derived from an EMBL/GenBank/DDBJ whole genome shotgun (WGS) entry which is preliminary data.</text>
</comment>
<evidence type="ECO:0000313" key="1">
    <source>
        <dbReference type="EMBL" id="MFC5812668.1"/>
    </source>
</evidence>
<reference evidence="2" key="1">
    <citation type="journal article" date="2019" name="Int. J. Syst. Evol. Microbiol.">
        <title>The Global Catalogue of Microorganisms (GCM) 10K type strain sequencing project: providing services to taxonomists for standard genome sequencing and annotation.</title>
        <authorList>
            <consortium name="The Broad Institute Genomics Platform"/>
            <consortium name="The Broad Institute Genome Sequencing Center for Infectious Disease"/>
            <person name="Wu L."/>
            <person name="Ma J."/>
        </authorList>
    </citation>
    <scope>NUCLEOTIDE SEQUENCE [LARGE SCALE GENOMIC DNA]</scope>
    <source>
        <strain evidence="2">JCM 9918</strain>
    </source>
</reference>
<evidence type="ECO:0000313" key="2">
    <source>
        <dbReference type="Proteomes" id="UP001596112"/>
    </source>
</evidence>
<accession>A0ABW1BHK9</accession>
<organism evidence="1 2">
    <name type="scientific">Streptomyces heilongjiangensis</name>
    <dbReference type="NCBI Taxonomy" id="945052"/>
    <lineage>
        <taxon>Bacteria</taxon>
        <taxon>Bacillati</taxon>
        <taxon>Actinomycetota</taxon>
        <taxon>Actinomycetes</taxon>
        <taxon>Kitasatosporales</taxon>
        <taxon>Streptomycetaceae</taxon>
        <taxon>Streptomyces</taxon>
    </lineage>
</organism>
<name>A0ABW1BHK9_9ACTN</name>
<evidence type="ECO:0008006" key="3">
    <source>
        <dbReference type="Google" id="ProtNLM"/>
    </source>
</evidence>